<feature type="active site" description="Proton acceptor" evidence="7">
    <location>
        <position position="212"/>
    </location>
</feature>
<evidence type="ECO:0000256" key="1">
    <source>
        <dbReference type="ARBA" id="ARBA00006272"/>
    </source>
</evidence>
<dbReference type="Pfam" id="PF05343">
    <property type="entry name" value="Peptidase_M42"/>
    <property type="match status" value="1"/>
</dbReference>
<dbReference type="PANTHER" id="PTHR32481:SF12">
    <property type="entry name" value="AMINOPEPTIDASE SGCX-RELATED"/>
    <property type="match status" value="1"/>
</dbReference>
<comment type="caution">
    <text evidence="9">The sequence shown here is derived from an EMBL/GenBank/DDBJ whole genome shotgun (WGS) entry which is preliminary data.</text>
</comment>
<dbReference type="PIRSF" id="PIRSF001123">
    <property type="entry name" value="PepA_GA"/>
    <property type="match status" value="1"/>
</dbReference>
<name>A0A506VEE2_9GAMM</name>
<dbReference type="SUPFAM" id="SSF53187">
    <property type="entry name" value="Zn-dependent exopeptidases"/>
    <property type="match status" value="1"/>
</dbReference>
<feature type="binding site" evidence="8">
    <location>
        <position position="67"/>
    </location>
    <ligand>
        <name>Zn(2+)</name>
        <dbReference type="ChEBI" id="CHEBI:29105"/>
        <label>1</label>
    </ligand>
</feature>
<gene>
    <name evidence="9" type="ORF">FKM52_01535</name>
</gene>
<organism evidence="9 10">
    <name type="scientific">Mixta tenebrionis</name>
    <dbReference type="NCBI Taxonomy" id="2562439"/>
    <lineage>
        <taxon>Bacteria</taxon>
        <taxon>Pseudomonadati</taxon>
        <taxon>Pseudomonadota</taxon>
        <taxon>Gammaproteobacteria</taxon>
        <taxon>Enterobacterales</taxon>
        <taxon>Erwiniaceae</taxon>
        <taxon>Mixta</taxon>
    </lineage>
</organism>
<proteinExistence type="inferred from homology"/>
<evidence type="ECO:0000256" key="5">
    <source>
        <dbReference type="ARBA" id="ARBA00022801"/>
    </source>
</evidence>
<accession>A0A506VEE2</accession>
<keyword evidence="3" id="KW-0645">Protease</keyword>
<dbReference type="GO" id="GO:0046872">
    <property type="term" value="F:metal ion binding"/>
    <property type="evidence" value="ECO:0007669"/>
    <property type="project" value="UniProtKB-UniRule"/>
</dbReference>
<feature type="binding site" evidence="8">
    <location>
        <position position="235"/>
    </location>
    <ligand>
        <name>Zn(2+)</name>
        <dbReference type="ChEBI" id="CHEBI:29105"/>
        <label>1</label>
    </ligand>
</feature>
<dbReference type="CDD" id="cd05656">
    <property type="entry name" value="M42_Frv"/>
    <property type="match status" value="1"/>
</dbReference>
<keyword evidence="5" id="KW-0378">Hydrolase</keyword>
<evidence type="ECO:0000256" key="4">
    <source>
        <dbReference type="ARBA" id="ARBA00022723"/>
    </source>
</evidence>
<reference evidence="9 10" key="1">
    <citation type="submission" date="2019-06" db="EMBL/GenBank/DDBJ databases">
        <authorList>
            <person name="Yang Y."/>
        </authorList>
    </citation>
    <scope>NUCLEOTIDE SEQUENCE [LARGE SCALE GENOMIC DNA]</scope>
    <source>
        <strain evidence="9 10">BIT-26</strain>
    </source>
</reference>
<evidence type="ECO:0000313" key="9">
    <source>
        <dbReference type="EMBL" id="TPW44421.1"/>
    </source>
</evidence>
<dbReference type="Gene3D" id="3.40.630.10">
    <property type="entry name" value="Zn peptidases"/>
    <property type="match status" value="1"/>
</dbReference>
<dbReference type="RefSeq" id="WP_141174437.1">
    <property type="nucleotide sequence ID" value="NZ_JBHUFX010000013.1"/>
</dbReference>
<evidence type="ECO:0000256" key="3">
    <source>
        <dbReference type="ARBA" id="ARBA00022670"/>
    </source>
</evidence>
<dbReference type="OrthoDB" id="9772053at2"/>
<feature type="binding site" evidence="8">
    <location>
        <position position="329"/>
    </location>
    <ligand>
        <name>Zn(2+)</name>
        <dbReference type="ChEBI" id="CHEBI:29105"/>
        <label>2</label>
    </ligand>
</feature>
<dbReference type="Proteomes" id="UP000319523">
    <property type="component" value="Unassembled WGS sequence"/>
</dbReference>
<comment type="similarity">
    <text evidence="1 6">Belongs to the peptidase M42 family.</text>
</comment>
<feature type="binding site" evidence="8">
    <location>
        <position position="213"/>
    </location>
    <ligand>
        <name>Zn(2+)</name>
        <dbReference type="ChEBI" id="CHEBI:29105"/>
        <label>2</label>
    </ligand>
</feature>
<dbReference type="AlphaFoldDB" id="A0A506VEE2"/>
<sequence>MSFSIKDSLFCLLQLNAISGFENSVADVMQQEFSRHAKEVWRDRLGNIVARFGSDKTDALRLMIFAHMDEVGFMVRKIEPSGFLRFERVGGPAQITMPGSIVTLAGSNGPITGCIGIKAYHFAKGDERTQSPSIDKLWIDIGAKDKADAERMGIKVGTPVTLYNPPKMLGNDLVCSKALDDRLGCTALLGVADAISETPLDIAVYLVASVQEEFNIRGILPVLQRVKPDLAIGIDITPSCDTPDLDDYSEVRVNQGVGITCLNYHGRGTLAGLITPPRLIQMLETTAGERNIPVQREVAPGVITETGYIQVEQGGIPCASLSIPCRYTHSPAEVASLRDLASCIQLLTALAAMPSAHFPIEPDTGVL</sequence>
<evidence type="ECO:0000256" key="8">
    <source>
        <dbReference type="PIRSR" id="PIRSR001123-2"/>
    </source>
</evidence>
<dbReference type="PANTHER" id="PTHR32481">
    <property type="entry name" value="AMINOPEPTIDASE"/>
    <property type="match status" value="1"/>
</dbReference>
<dbReference type="SUPFAM" id="SSF101821">
    <property type="entry name" value="Aminopeptidase/glucanase lid domain"/>
    <property type="match status" value="1"/>
</dbReference>
<dbReference type="GO" id="GO:0006508">
    <property type="term" value="P:proteolysis"/>
    <property type="evidence" value="ECO:0007669"/>
    <property type="project" value="UniProtKB-KW"/>
</dbReference>
<dbReference type="InterPro" id="IPR051464">
    <property type="entry name" value="Peptidase_M42_aminopept"/>
</dbReference>
<evidence type="ECO:0000256" key="7">
    <source>
        <dbReference type="PIRSR" id="PIRSR001123-1"/>
    </source>
</evidence>
<feature type="binding site" evidence="8">
    <location>
        <position position="180"/>
    </location>
    <ligand>
        <name>Zn(2+)</name>
        <dbReference type="ChEBI" id="CHEBI:29105"/>
        <label>2</label>
    </ligand>
</feature>
<dbReference type="GO" id="GO:0004177">
    <property type="term" value="F:aminopeptidase activity"/>
    <property type="evidence" value="ECO:0007669"/>
    <property type="project" value="UniProtKB-UniRule"/>
</dbReference>
<comment type="cofactor">
    <cofactor evidence="8">
        <name>a divalent metal cation</name>
        <dbReference type="ChEBI" id="CHEBI:60240"/>
    </cofactor>
    <text evidence="8">Binds 2 divalent metal cations per subunit.</text>
</comment>
<keyword evidence="10" id="KW-1185">Reference proteome</keyword>
<dbReference type="EMBL" id="VHQI01000001">
    <property type="protein sequence ID" value="TPW44421.1"/>
    <property type="molecule type" value="Genomic_DNA"/>
</dbReference>
<evidence type="ECO:0000313" key="10">
    <source>
        <dbReference type="Proteomes" id="UP000319523"/>
    </source>
</evidence>
<keyword evidence="2" id="KW-0031">Aminopeptidase</keyword>
<evidence type="ECO:0000256" key="2">
    <source>
        <dbReference type="ARBA" id="ARBA00022438"/>
    </source>
</evidence>
<dbReference type="InterPro" id="IPR023367">
    <property type="entry name" value="Peptidase_M42_dom2"/>
</dbReference>
<dbReference type="Gene3D" id="2.40.30.40">
    <property type="entry name" value="Peptidase M42, domain 2"/>
    <property type="match status" value="1"/>
</dbReference>
<keyword evidence="4 8" id="KW-0479">Metal-binding</keyword>
<dbReference type="InterPro" id="IPR008007">
    <property type="entry name" value="Peptidase_M42"/>
</dbReference>
<feature type="binding site" evidence="8">
    <location>
        <position position="180"/>
    </location>
    <ligand>
        <name>Zn(2+)</name>
        <dbReference type="ChEBI" id="CHEBI:29105"/>
        <label>1</label>
    </ligand>
</feature>
<evidence type="ECO:0000256" key="6">
    <source>
        <dbReference type="PIRNR" id="PIRNR001123"/>
    </source>
</evidence>
<protein>
    <submittedName>
        <fullName evidence="9">M42 family metallopeptidase</fullName>
    </submittedName>
</protein>